<dbReference type="SUPFAM" id="SSF53300">
    <property type="entry name" value="vWA-like"/>
    <property type="match status" value="1"/>
</dbReference>
<dbReference type="EMBL" id="JFZV01000008">
    <property type="protein sequence ID" value="KDN14291.1"/>
    <property type="molecule type" value="Genomic_DNA"/>
</dbReference>
<keyword evidence="2" id="KW-0106">Calcium</keyword>
<dbReference type="RefSeq" id="WP_037408283.1">
    <property type="nucleotide sequence ID" value="NZ_JFZV01000008.1"/>
</dbReference>
<feature type="domain" description="PilY1 beta-propeller" evidence="3">
    <location>
        <begin position="621"/>
        <end position="977"/>
    </location>
</feature>
<protein>
    <submittedName>
        <fullName evidence="4">Type IV fimbrial biogenesis protein PilY1</fullName>
    </submittedName>
</protein>
<keyword evidence="1" id="KW-0479">Metal-binding</keyword>
<evidence type="ECO:0000256" key="2">
    <source>
        <dbReference type="ARBA" id="ARBA00022837"/>
    </source>
</evidence>
<evidence type="ECO:0000313" key="4">
    <source>
        <dbReference type="EMBL" id="KDN14291.1"/>
    </source>
</evidence>
<comment type="caution">
    <text evidence="4">The sequence shown here is derived from an EMBL/GenBank/DDBJ whole genome shotgun (WGS) entry which is preliminary data.</text>
</comment>
<evidence type="ECO:0000313" key="5">
    <source>
        <dbReference type="Proteomes" id="UP000027170"/>
    </source>
</evidence>
<dbReference type="GO" id="GO:0046872">
    <property type="term" value="F:metal ion binding"/>
    <property type="evidence" value="ECO:0007669"/>
    <property type="project" value="UniProtKB-KW"/>
</dbReference>
<evidence type="ECO:0000259" key="3">
    <source>
        <dbReference type="Pfam" id="PF05567"/>
    </source>
</evidence>
<dbReference type="InterPro" id="IPR008707">
    <property type="entry name" value="B-propeller_PilY1"/>
</dbReference>
<dbReference type="Proteomes" id="UP000027170">
    <property type="component" value="Unassembled WGS sequence"/>
</dbReference>
<organism evidence="4 5">
    <name type="scientific">Snodgrassella communis</name>
    <dbReference type="NCBI Taxonomy" id="2946699"/>
    <lineage>
        <taxon>Bacteria</taxon>
        <taxon>Pseudomonadati</taxon>
        <taxon>Pseudomonadota</taxon>
        <taxon>Betaproteobacteria</taxon>
        <taxon>Neisseriales</taxon>
        <taxon>Neisseriaceae</taxon>
        <taxon>Snodgrassella</taxon>
    </lineage>
</organism>
<dbReference type="AlphaFoldDB" id="A0A066TGP8"/>
<dbReference type="Pfam" id="PF05567">
    <property type="entry name" value="T4P_PilY1"/>
    <property type="match status" value="1"/>
</dbReference>
<evidence type="ECO:0000256" key="1">
    <source>
        <dbReference type="ARBA" id="ARBA00022723"/>
    </source>
</evidence>
<dbReference type="eggNOG" id="COG3419">
    <property type="taxonomic scope" value="Bacteria"/>
</dbReference>
<keyword evidence="5" id="KW-1185">Reference proteome</keyword>
<sequence>MNTANIKSKKSKIMQKRNFLFLAVSSALAVVSLSQARAAANKFAEVPFYLQGKTTTTTAYNIKPNITLYIDDSGSMVTAVAQRCPIVHIYTCQRLNPFNKRCAVWGPVSVYNKEVVIKQGAPLIVTEDDPSQPVEKHIRTYYLGCRVDYTRMDAVKRALNSVVDKYRDKFYFALQPMDGWLRYEKDPNGPGLRRISYNKFYDTSKPEEYQQFKDYINGNTSKSILPLQPTGGTPTHRRLNAVVRNTVFNKLRYRCQKSYLILFSDGEAQEYIALDDRVGWRRYPINDLMGYYDGYFNKDTPITGLQPIYSVPREKRLQYYTDTLRQKSFGPYIYRKSFVDEYGGTARYATEDDGFTYYYENRGNPTRDSLRRTVDEAGQPWDSQIPDSTERFTQTVRTYTIGSGLGQIPYAIEYLRNGASPRPERDPTKQDPDRYFFKADDADEILNAFEDIFKEIGGETTEGSIITTAKTPKIGVSSSSNTASRSIMATVNTGTWSSRICINKPDATAADIAACKVQPSFSNRKLVLNDGGTSYLYLGSMQDFSNNYFKIPDNEKKNTTEWRDGLLNWLNRSNDESQNKPQDFVLDYRKRNDEYARNMGEILDNDIETIGDEVYGLQKFLITSTNEGMVYVFQAADNESHPYDLKFNYMPMQMDRDGSDDLVRYHYQNLVANNYGRDDAHPHEYLLNGGFVVVGTPTLPNKPKQYFMVSNMGQGGRGAFAINIGGQDIVTGRNIAVDNMSSNTWYKDLFLFQTPSGLVNEFGYTLGRPGVGIVRINKDPQASTTSITDHLREVAVLNNGYNYPGKEVSDNESALYFYDILGVDIGTNSYQKTGYNKGELIKKLIADTNGGGLSGSVGYDINNDGVTDLIYAGDYGGNLYRFDIRNPDPDKWTVRKIFTAQGPITITPTLFKPSPEDPRAEHKIIIVFGTGSDIYQSDKDKKDQQAIYGIYDDYDQPANTVITHDQLLKQTMSYNGDNGTLSNLKFEPTRHKGWYFTLNTDGERVVTRIESLLTTGVAVTRAYGVTRSGDLLDDPCRKTTRTEETKVLSRLTQFNVRTGGALTRNESRVVTNDGDSSSSSVGIMGMYALRIVTNKNGIYDNLNTLVSGDQQVVDPKKQVQNMMCFRKPPEVHGSNGLANVENVPMCPISFKQLSWREVKTGYNQ</sequence>
<dbReference type="OrthoDB" id="7156875at2"/>
<gene>
    <name evidence="4" type="ORF">SALWKB29_1593</name>
</gene>
<proteinExistence type="predicted"/>
<dbReference type="InterPro" id="IPR036465">
    <property type="entry name" value="vWFA_dom_sf"/>
</dbReference>
<accession>A0A066TGP8</accession>
<name>A0A066TGP8_9NEIS</name>
<reference evidence="4 5" key="1">
    <citation type="submission" date="2014-03" db="EMBL/GenBank/DDBJ databases">
        <title>The genomes of two eusocial bee gut symbionts.</title>
        <authorList>
            <person name="Kwong W.K."/>
            <person name="Engel P."/>
            <person name="Koch H."/>
            <person name="Moran N.A."/>
        </authorList>
    </citation>
    <scope>NUCLEOTIDE SEQUENCE [LARGE SCALE GENOMIC DNA]</scope>
    <source>
        <strain evidence="5">wkB29</strain>
    </source>
</reference>